<name>A0A3A9XVA0_9ACTN</name>
<feature type="transmembrane region" description="Helical" evidence="2">
    <location>
        <begin position="20"/>
        <end position="40"/>
    </location>
</feature>
<dbReference type="EMBL" id="RAZT01000012">
    <property type="protein sequence ID" value="RKN29161.1"/>
    <property type="molecule type" value="Genomic_DNA"/>
</dbReference>
<keyword evidence="2" id="KW-0472">Membrane</keyword>
<feature type="region of interest" description="Disordered" evidence="1">
    <location>
        <begin position="48"/>
        <end position="166"/>
    </location>
</feature>
<feature type="compositionally biased region" description="Low complexity" evidence="1">
    <location>
        <begin position="152"/>
        <end position="166"/>
    </location>
</feature>
<evidence type="ECO:0000313" key="4">
    <source>
        <dbReference type="Proteomes" id="UP000275865"/>
    </source>
</evidence>
<evidence type="ECO:0000313" key="3">
    <source>
        <dbReference type="EMBL" id="RKN29161.1"/>
    </source>
</evidence>
<keyword evidence="2" id="KW-1133">Transmembrane helix</keyword>
<dbReference type="AlphaFoldDB" id="A0A3A9XVA0"/>
<sequence>MPIFVDATGRRARLMRWCGVLLAAGTLAYVPIVGVAVLTGPSLPRSAPLLDDETGMETGDQPPEQVGPRALPVSAGDESAGPVSALPNEALPRPSLLPEPEPERDRPVPAPPPPTSDGEPSPPLPSTAAPTPPPPSVAAPSPSAQTPPPAVTPTAPALLHAAARAR</sequence>
<keyword evidence="2" id="KW-0812">Transmembrane</keyword>
<gene>
    <name evidence="3" type="ORF">D7044_23420</name>
</gene>
<protein>
    <submittedName>
        <fullName evidence="3">Uncharacterized protein</fullName>
    </submittedName>
</protein>
<reference evidence="3 4" key="1">
    <citation type="submission" date="2018-09" db="EMBL/GenBank/DDBJ databases">
        <title>Micromonospora sp. nov. MS1-9, isolated from a root of Musa sp.</title>
        <authorList>
            <person name="Kuncharoen N."/>
            <person name="Kudo T."/>
            <person name="Ohkuma M."/>
            <person name="Yuki M."/>
            <person name="Tanasupawat S."/>
        </authorList>
    </citation>
    <scope>NUCLEOTIDE SEQUENCE [LARGE SCALE GENOMIC DNA]</scope>
    <source>
        <strain evidence="3 4">MS1-9</strain>
    </source>
</reference>
<evidence type="ECO:0000256" key="1">
    <source>
        <dbReference type="SAM" id="MobiDB-lite"/>
    </source>
</evidence>
<evidence type="ECO:0000256" key="2">
    <source>
        <dbReference type="SAM" id="Phobius"/>
    </source>
</evidence>
<organism evidence="3 4">
    <name type="scientific">Micromonospora musae</name>
    <dbReference type="NCBI Taxonomy" id="1894970"/>
    <lineage>
        <taxon>Bacteria</taxon>
        <taxon>Bacillati</taxon>
        <taxon>Actinomycetota</taxon>
        <taxon>Actinomycetes</taxon>
        <taxon>Micromonosporales</taxon>
        <taxon>Micromonosporaceae</taxon>
        <taxon>Micromonospora</taxon>
    </lineage>
</organism>
<dbReference type="Proteomes" id="UP000275865">
    <property type="component" value="Unassembled WGS sequence"/>
</dbReference>
<feature type="compositionally biased region" description="Pro residues" evidence="1">
    <location>
        <begin position="108"/>
        <end position="137"/>
    </location>
</feature>
<accession>A0A3A9XVA0</accession>
<comment type="caution">
    <text evidence="3">The sequence shown here is derived from an EMBL/GenBank/DDBJ whole genome shotgun (WGS) entry which is preliminary data.</text>
</comment>
<proteinExistence type="predicted"/>